<reference evidence="1" key="1">
    <citation type="journal article" date="2014" name="Front. Microbiol.">
        <title>High frequency of phylogenetically diverse reductive dehalogenase-homologous genes in deep subseafloor sedimentary metagenomes.</title>
        <authorList>
            <person name="Kawai M."/>
            <person name="Futagami T."/>
            <person name="Toyoda A."/>
            <person name="Takaki Y."/>
            <person name="Nishi S."/>
            <person name="Hori S."/>
            <person name="Arai W."/>
            <person name="Tsubouchi T."/>
            <person name="Morono Y."/>
            <person name="Uchiyama I."/>
            <person name="Ito T."/>
            <person name="Fujiyama A."/>
            <person name="Inagaki F."/>
            <person name="Takami H."/>
        </authorList>
    </citation>
    <scope>NUCLEOTIDE SEQUENCE</scope>
    <source>
        <strain evidence="1">Expedition CK06-06</strain>
    </source>
</reference>
<gene>
    <name evidence="1" type="ORF">S01H1_37786</name>
</gene>
<dbReference type="PANTHER" id="PTHR42827:SF1">
    <property type="entry name" value="IRON-SULFUR CLUSTER-BINDING PROTEIN"/>
    <property type="match status" value="1"/>
</dbReference>
<accession>X0V697</accession>
<organism evidence="1">
    <name type="scientific">marine sediment metagenome</name>
    <dbReference type="NCBI Taxonomy" id="412755"/>
    <lineage>
        <taxon>unclassified sequences</taxon>
        <taxon>metagenomes</taxon>
        <taxon>ecological metagenomes</taxon>
    </lineage>
</organism>
<name>X0V697_9ZZZZ</name>
<dbReference type="AlphaFoldDB" id="X0V697"/>
<dbReference type="PANTHER" id="PTHR42827">
    <property type="entry name" value="IRON-SULFUR CLUSTER-BINDING PROTEIN-RELATED"/>
    <property type="match status" value="1"/>
</dbReference>
<evidence type="ECO:0008006" key="2">
    <source>
        <dbReference type="Google" id="ProtNLM"/>
    </source>
</evidence>
<sequence>AGRFGSMVIDVELPIEKPKQKERCEYFETGACMDCMLGCPVNAIDEEEPFNRQACWELCLRNAEYFLDLGDDIRVCGKCAVVGPCALKSAT</sequence>
<proteinExistence type="predicted"/>
<dbReference type="EMBL" id="BARS01023745">
    <property type="protein sequence ID" value="GAG13719.1"/>
    <property type="molecule type" value="Genomic_DNA"/>
</dbReference>
<evidence type="ECO:0000313" key="1">
    <source>
        <dbReference type="EMBL" id="GAG13719.1"/>
    </source>
</evidence>
<feature type="non-terminal residue" evidence="1">
    <location>
        <position position="1"/>
    </location>
</feature>
<comment type="caution">
    <text evidence="1">The sequence shown here is derived from an EMBL/GenBank/DDBJ whole genome shotgun (WGS) entry which is preliminary data.</text>
</comment>
<protein>
    <recommendedName>
        <fullName evidence="2">4Fe-4S ferredoxin-type domain-containing protein</fullName>
    </recommendedName>
</protein>